<dbReference type="EMBL" id="NCKV01002876">
    <property type="protein sequence ID" value="RWS26311.1"/>
    <property type="molecule type" value="Genomic_DNA"/>
</dbReference>
<evidence type="ECO:0000313" key="1">
    <source>
        <dbReference type="EMBL" id="RWS26311.1"/>
    </source>
</evidence>
<protein>
    <submittedName>
        <fullName evidence="1">Uncharacterized protein</fullName>
    </submittedName>
</protein>
<evidence type="ECO:0000313" key="2">
    <source>
        <dbReference type="Proteomes" id="UP000288716"/>
    </source>
</evidence>
<name>A0A443SFL7_9ACAR</name>
<dbReference type="Proteomes" id="UP000288716">
    <property type="component" value="Unassembled WGS sequence"/>
</dbReference>
<comment type="caution">
    <text evidence="1">The sequence shown here is derived from an EMBL/GenBank/DDBJ whole genome shotgun (WGS) entry which is preliminary data.</text>
</comment>
<accession>A0A443SFL7</accession>
<proteinExistence type="predicted"/>
<dbReference type="VEuPathDB" id="VectorBase:LDEU005729"/>
<gene>
    <name evidence="1" type="ORF">B4U80_04605</name>
</gene>
<reference evidence="1 2" key="1">
    <citation type="journal article" date="2018" name="Gigascience">
        <title>Genomes of trombidid mites reveal novel predicted allergens and laterally-transferred genes associated with secondary metabolism.</title>
        <authorList>
            <person name="Dong X."/>
            <person name="Chaisiri K."/>
            <person name="Xia D."/>
            <person name="Armstrong S.D."/>
            <person name="Fang Y."/>
            <person name="Donnelly M.J."/>
            <person name="Kadowaki T."/>
            <person name="McGarry J.W."/>
            <person name="Darby A.C."/>
            <person name="Makepeace B.L."/>
        </authorList>
    </citation>
    <scope>NUCLEOTIDE SEQUENCE [LARGE SCALE GENOMIC DNA]</scope>
    <source>
        <strain evidence="1">UoL-UT</strain>
    </source>
</reference>
<dbReference type="AlphaFoldDB" id="A0A443SFL7"/>
<sequence>MSSYICGLSHVTFDCLRVNFSFTNATGKNRD</sequence>
<keyword evidence="2" id="KW-1185">Reference proteome</keyword>
<organism evidence="1 2">
    <name type="scientific">Leptotrombidium deliense</name>
    <dbReference type="NCBI Taxonomy" id="299467"/>
    <lineage>
        <taxon>Eukaryota</taxon>
        <taxon>Metazoa</taxon>
        <taxon>Ecdysozoa</taxon>
        <taxon>Arthropoda</taxon>
        <taxon>Chelicerata</taxon>
        <taxon>Arachnida</taxon>
        <taxon>Acari</taxon>
        <taxon>Acariformes</taxon>
        <taxon>Trombidiformes</taxon>
        <taxon>Prostigmata</taxon>
        <taxon>Anystina</taxon>
        <taxon>Parasitengona</taxon>
        <taxon>Trombiculoidea</taxon>
        <taxon>Trombiculidae</taxon>
        <taxon>Leptotrombidium</taxon>
    </lineage>
</organism>